<evidence type="ECO:0000256" key="2">
    <source>
        <dbReference type="ARBA" id="ARBA00022475"/>
    </source>
</evidence>
<evidence type="ECO:0000256" key="5">
    <source>
        <dbReference type="ARBA" id="ARBA00023136"/>
    </source>
</evidence>
<accession>A0ABX1T802</accession>
<keyword evidence="3 6" id="KW-0812">Transmembrane</keyword>
<evidence type="ECO:0000256" key="1">
    <source>
        <dbReference type="ARBA" id="ARBA00004651"/>
    </source>
</evidence>
<dbReference type="Proteomes" id="UP000886469">
    <property type="component" value="Unassembled WGS sequence"/>
</dbReference>
<feature type="transmembrane region" description="Helical" evidence="6">
    <location>
        <begin position="40"/>
        <end position="59"/>
    </location>
</feature>
<keyword evidence="8" id="KW-1185">Reference proteome</keyword>
<dbReference type="Pfam" id="PF03899">
    <property type="entry name" value="ATP-synt_I"/>
    <property type="match status" value="1"/>
</dbReference>
<organism evidence="7 8">
    <name type="scientific">Candidatus Accumulibacter contiguus</name>
    <dbReference type="NCBI Taxonomy" id="2954381"/>
    <lineage>
        <taxon>Bacteria</taxon>
        <taxon>Pseudomonadati</taxon>
        <taxon>Pseudomonadota</taxon>
        <taxon>Betaproteobacteria</taxon>
        <taxon>Candidatus Accumulibacter</taxon>
    </lineage>
</organism>
<proteinExistence type="predicted"/>
<evidence type="ECO:0000256" key="3">
    <source>
        <dbReference type="ARBA" id="ARBA00022692"/>
    </source>
</evidence>
<evidence type="ECO:0008006" key="9">
    <source>
        <dbReference type="Google" id="ProtNLM"/>
    </source>
</evidence>
<dbReference type="InterPro" id="IPR005598">
    <property type="entry name" value="ATP_synth_I"/>
</dbReference>
<evidence type="ECO:0000313" key="7">
    <source>
        <dbReference type="EMBL" id="NMQ05795.1"/>
    </source>
</evidence>
<evidence type="ECO:0000256" key="4">
    <source>
        <dbReference type="ARBA" id="ARBA00022989"/>
    </source>
</evidence>
<evidence type="ECO:0000256" key="6">
    <source>
        <dbReference type="SAM" id="Phobius"/>
    </source>
</evidence>
<evidence type="ECO:0000313" key="8">
    <source>
        <dbReference type="Proteomes" id="UP000886469"/>
    </source>
</evidence>
<keyword evidence="2" id="KW-1003">Cell membrane</keyword>
<comment type="subcellular location">
    <subcellularLocation>
        <location evidence="1">Cell membrane</location>
        <topology evidence="1">Multi-pass membrane protein</topology>
    </subcellularLocation>
</comment>
<name>A0ABX1T802_9PROT</name>
<keyword evidence="4 6" id="KW-1133">Transmembrane helix</keyword>
<keyword evidence="5 6" id="KW-0472">Membrane</keyword>
<feature type="transmembrane region" description="Helical" evidence="6">
    <location>
        <begin position="79"/>
        <end position="96"/>
    </location>
</feature>
<feature type="transmembrane region" description="Helical" evidence="6">
    <location>
        <begin position="102"/>
        <end position="120"/>
    </location>
</feature>
<reference evidence="7" key="1">
    <citation type="submission" date="2019-03" db="EMBL/GenBank/DDBJ databases">
        <title>Metabolic reconstructions from genomes of highly enriched 'Candidatus Accumulibacter' and 'Candidatus Competibacter' bioreactor populations.</title>
        <authorList>
            <person name="Annavajhala M.K."/>
            <person name="Welles L."/>
            <person name="Abbas B."/>
            <person name="Sorokin D."/>
            <person name="Park H."/>
            <person name="Van Loosdrecht M."/>
            <person name="Chandran K."/>
        </authorList>
    </citation>
    <scope>NUCLEOTIDE SEQUENCE</scope>
    <source>
        <strain evidence="7">SBR_L</strain>
    </source>
</reference>
<sequence>MEGLAVHPQVRWVLACQLLVTLAAGLLAGLALGVDAAVSAGLGGGIAMASAFAYVWRALRLSGQVDAKRAFQAQVAGEGYKFAVTLLLFTVVFKSYEQLAALPLFLAYAATVVVYWMALLRQQ</sequence>
<feature type="transmembrane region" description="Helical" evidence="6">
    <location>
        <begin position="12"/>
        <end position="34"/>
    </location>
</feature>
<comment type="caution">
    <text evidence="7">The sequence shown here is derived from an EMBL/GenBank/DDBJ whole genome shotgun (WGS) entry which is preliminary data.</text>
</comment>
<dbReference type="EMBL" id="SPMX01000027">
    <property type="protein sequence ID" value="NMQ05795.1"/>
    <property type="molecule type" value="Genomic_DNA"/>
</dbReference>
<protein>
    <recommendedName>
        <fullName evidence="9">ATP synthase protein I</fullName>
    </recommendedName>
</protein>
<gene>
    <name evidence="7" type="ORF">E4Q08_11205</name>
</gene>